<keyword evidence="18" id="KW-1185">Reference proteome</keyword>
<dbReference type="InterPro" id="IPR022880">
    <property type="entry name" value="DNApol_IV"/>
</dbReference>
<evidence type="ECO:0000256" key="5">
    <source>
        <dbReference type="ARBA" id="ARBA00022679"/>
    </source>
</evidence>
<dbReference type="Pfam" id="PF11799">
    <property type="entry name" value="IMS_C"/>
    <property type="match status" value="1"/>
</dbReference>
<keyword evidence="9 15" id="KW-0227">DNA damage</keyword>
<evidence type="ECO:0000313" key="18">
    <source>
        <dbReference type="Proteomes" id="UP000066284"/>
    </source>
</evidence>
<dbReference type="InterPro" id="IPR050116">
    <property type="entry name" value="DNA_polymerase-Y"/>
</dbReference>
<protein>
    <recommendedName>
        <fullName evidence="15">DNA polymerase IV</fullName>
        <shortName evidence="15">Pol IV</shortName>
        <ecNumber evidence="15">2.7.7.7</ecNumber>
    </recommendedName>
</protein>
<evidence type="ECO:0000256" key="10">
    <source>
        <dbReference type="ARBA" id="ARBA00022842"/>
    </source>
</evidence>
<dbReference type="CDD" id="cd03586">
    <property type="entry name" value="PolY_Pol_IV_kappa"/>
    <property type="match status" value="1"/>
</dbReference>
<feature type="site" description="Substrate discrimination" evidence="15">
    <location>
        <position position="21"/>
    </location>
</feature>
<name>A0A0S4KTI2_9BACT</name>
<dbReference type="GO" id="GO:0003684">
    <property type="term" value="F:damaged DNA binding"/>
    <property type="evidence" value="ECO:0007669"/>
    <property type="project" value="InterPro"/>
</dbReference>
<dbReference type="SUPFAM" id="SSF100879">
    <property type="entry name" value="Lesion bypass DNA polymerase (Y-family), little finger domain"/>
    <property type="match status" value="1"/>
</dbReference>
<feature type="domain" description="UmuC" evidence="16">
    <location>
        <begin position="12"/>
        <end position="192"/>
    </location>
</feature>
<dbReference type="PANTHER" id="PTHR11076">
    <property type="entry name" value="DNA REPAIR POLYMERASE UMUC / TRANSFERASE FAMILY MEMBER"/>
    <property type="match status" value="1"/>
</dbReference>
<dbReference type="EMBL" id="LN885086">
    <property type="protein sequence ID" value="CUQ66446.1"/>
    <property type="molecule type" value="Genomic_DNA"/>
</dbReference>
<proteinExistence type="inferred from homology"/>
<organism evidence="17 18">
    <name type="scientific">Candidatus Nitrospira inopinata</name>
    <dbReference type="NCBI Taxonomy" id="1715989"/>
    <lineage>
        <taxon>Bacteria</taxon>
        <taxon>Pseudomonadati</taxon>
        <taxon>Nitrospirota</taxon>
        <taxon>Nitrospiria</taxon>
        <taxon>Nitrospirales</taxon>
        <taxon>Nitrospiraceae</taxon>
        <taxon>Nitrospira</taxon>
    </lineage>
</organism>
<comment type="subunit">
    <text evidence="15">Monomer.</text>
</comment>
<evidence type="ECO:0000256" key="12">
    <source>
        <dbReference type="ARBA" id="ARBA00023125"/>
    </source>
</evidence>
<dbReference type="GO" id="GO:0042276">
    <property type="term" value="P:error-prone translesion synthesis"/>
    <property type="evidence" value="ECO:0007669"/>
    <property type="project" value="TreeGrafter"/>
</dbReference>
<evidence type="ECO:0000256" key="9">
    <source>
        <dbReference type="ARBA" id="ARBA00022763"/>
    </source>
</evidence>
<gene>
    <name evidence="15 17" type="primary">dinB</name>
    <name evidence="17" type="ORF">NITINOP_1471</name>
</gene>
<evidence type="ECO:0000256" key="4">
    <source>
        <dbReference type="ARBA" id="ARBA00022490"/>
    </source>
</evidence>
<dbReference type="AlphaFoldDB" id="A0A0S4KTI2"/>
<dbReference type="InterPro" id="IPR036775">
    <property type="entry name" value="DNA_pol_Y-fam_lit_finger_sf"/>
</dbReference>
<comment type="function">
    <text evidence="15">Poorly processive, error-prone DNA polymerase involved in untargeted mutagenesis. Copies undamaged DNA at stalled replication forks, which arise in vivo from mismatched or misaligned primer ends. These misaligned primers can be extended by PolIV. Exhibits no 3'-5' exonuclease (proofreading) activity. May be involved in translesional synthesis, in conjunction with the beta clamp from PolIII.</text>
</comment>
<dbReference type="InterPro" id="IPR001126">
    <property type="entry name" value="UmuC"/>
</dbReference>
<comment type="similarity">
    <text evidence="2 15">Belongs to the DNA polymerase type-Y family.</text>
</comment>
<comment type="cofactor">
    <cofactor evidence="15">
        <name>Mg(2+)</name>
        <dbReference type="ChEBI" id="CHEBI:18420"/>
    </cofactor>
    <text evidence="15">Binds 2 magnesium ions per subunit.</text>
</comment>
<evidence type="ECO:0000256" key="15">
    <source>
        <dbReference type="HAMAP-Rule" id="MF_01113"/>
    </source>
</evidence>
<evidence type="ECO:0000256" key="3">
    <source>
        <dbReference type="ARBA" id="ARBA00022457"/>
    </source>
</evidence>
<comment type="subcellular location">
    <subcellularLocation>
        <location evidence="1 15">Cytoplasm</location>
    </subcellularLocation>
</comment>
<dbReference type="GO" id="GO:0003887">
    <property type="term" value="F:DNA-directed DNA polymerase activity"/>
    <property type="evidence" value="ECO:0007669"/>
    <property type="project" value="UniProtKB-UniRule"/>
</dbReference>
<dbReference type="Gene3D" id="3.40.1170.60">
    <property type="match status" value="1"/>
</dbReference>
<evidence type="ECO:0000256" key="13">
    <source>
        <dbReference type="ARBA" id="ARBA00023204"/>
    </source>
</evidence>
<keyword evidence="12 15" id="KW-0238">DNA-binding</keyword>
<keyword evidence="8 15" id="KW-0479">Metal-binding</keyword>
<dbReference type="FunFam" id="3.40.1170.60:FF:000001">
    <property type="entry name" value="DNA polymerase IV"/>
    <property type="match status" value="1"/>
</dbReference>
<dbReference type="KEGG" id="nio:NITINOP_1471"/>
<keyword evidence="5 15" id="KW-0808">Transferase</keyword>
<dbReference type="Gene3D" id="3.30.1490.100">
    <property type="entry name" value="DNA polymerase, Y-family, little finger domain"/>
    <property type="match status" value="1"/>
</dbReference>
<feature type="binding site" evidence="15">
    <location>
        <position position="16"/>
    </location>
    <ligand>
        <name>Mg(2+)</name>
        <dbReference type="ChEBI" id="CHEBI:18420"/>
    </ligand>
</feature>
<dbReference type="HAMAP" id="MF_01113">
    <property type="entry name" value="DNApol_IV"/>
    <property type="match status" value="1"/>
</dbReference>
<dbReference type="GO" id="GO:0000287">
    <property type="term" value="F:magnesium ion binding"/>
    <property type="evidence" value="ECO:0007669"/>
    <property type="project" value="UniProtKB-UniRule"/>
</dbReference>
<dbReference type="Gene3D" id="3.30.70.270">
    <property type="match status" value="1"/>
</dbReference>
<evidence type="ECO:0000256" key="11">
    <source>
        <dbReference type="ARBA" id="ARBA00022932"/>
    </source>
</evidence>
<evidence type="ECO:0000259" key="16">
    <source>
        <dbReference type="PROSITE" id="PS50173"/>
    </source>
</evidence>
<evidence type="ECO:0000256" key="7">
    <source>
        <dbReference type="ARBA" id="ARBA00022705"/>
    </source>
</evidence>
<comment type="catalytic activity">
    <reaction evidence="14 15">
        <text>DNA(n) + a 2'-deoxyribonucleoside 5'-triphosphate = DNA(n+1) + diphosphate</text>
        <dbReference type="Rhea" id="RHEA:22508"/>
        <dbReference type="Rhea" id="RHEA-COMP:17339"/>
        <dbReference type="Rhea" id="RHEA-COMP:17340"/>
        <dbReference type="ChEBI" id="CHEBI:33019"/>
        <dbReference type="ChEBI" id="CHEBI:61560"/>
        <dbReference type="ChEBI" id="CHEBI:173112"/>
        <dbReference type="EC" id="2.7.7.7"/>
    </reaction>
</comment>
<feature type="active site" evidence="15">
    <location>
        <position position="111"/>
    </location>
</feature>
<keyword evidence="10 15" id="KW-0460">Magnesium</keyword>
<sequence length="388" mass="42241">MTMPPSRWPRQVLFADVDAMFASAAVIKDPSLAGKPIAVGGPPPRGIIAAASYAVRAFGVRSAMPTAKALQLCPDLILLPPDRPLYRRLHETMRAVTDRLFPLTEWSSIDEFYAETTELQSLHPDPVTLGRLVKDELFAATGLRCTIAIASGKTVAKIAADRHKPDGLIVVEPGAKPSFLAPCPLRALPGVGPKTESKMTRLGLTTIGDLLDARWDGPLRHLLGDGLTAVRDLARGIDQEPVVSDRESKSISRETTFDRDTRDRSLLERTLRGFLSVLAHDLRQDGAAAAACAVKLKDSRFTVTTKRRRFSRPLNYEPDMWPTVRQVFHDLIKPGTAYRLAGLALTDLAPAAPGLFDERRARAIQAMDSLIARYGSSVIGLGGVSPKE</sequence>
<dbReference type="GO" id="GO:0006261">
    <property type="term" value="P:DNA-templated DNA replication"/>
    <property type="evidence" value="ECO:0007669"/>
    <property type="project" value="UniProtKB-UniRule"/>
</dbReference>
<dbReference type="STRING" id="1715989.NITINOP_1471"/>
<evidence type="ECO:0000256" key="8">
    <source>
        <dbReference type="ARBA" id="ARBA00022723"/>
    </source>
</evidence>
<dbReference type="RefSeq" id="WP_082633634.1">
    <property type="nucleotide sequence ID" value="NZ_LN885086.1"/>
</dbReference>
<evidence type="ECO:0000256" key="14">
    <source>
        <dbReference type="ARBA" id="ARBA00049244"/>
    </source>
</evidence>
<dbReference type="SUPFAM" id="SSF56672">
    <property type="entry name" value="DNA/RNA polymerases"/>
    <property type="match status" value="1"/>
</dbReference>
<dbReference type="EC" id="2.7.7.7" evidence="15"/>
<evidence type="ECO:0000313" key="17">
    <source>
        <dbReference type="EMBL" id="CUQ66446.1"/>
    </source>
</evidence>
<reference evidence="18" key="1">
    <citation type="submission" date="2015-09" db="EMBL/GenBank/DDBJ databases">
        <authorList>
            <person name="Daims H."/>
        </authorList>
    </citation>
    <scope>NUCLEOTIDE SEQUENCE [LARGE SCALE GENOMIC DNA]</scope>
</reference>
<feature type="binding site" evidence="15">
    <location>
        <position position="110"/>
    </location>
    <ligand>
        <name>Mg(2+)</name>
        <dbReference type="ChEBI" id="CHEBI:18420"/>
    </ligand>
</feature>
<keyword evidence="4 15" id="KW-0963">Cytoplasm</keyword>
<evidence type="ECO:0000256" key="2">
    <source>
        <dbReference type="ARBA" id="ARBA00010945"/>
    </source>
</evidence>
<dbReference type="GO" id="GO:0005829">
    <property type="term" value="C:cytosol"/>
    <property type="evidence" value="ECO:0007669"/>
    <property type="project" value="TreeGrafter"/>
</dbReference>
<dbReference type="PROSITE" id="PS50173">
    <property type="entry name" value="UMUC"/>
    <property type="match status" value="1"/>
</dbReference>
<dbReference type="Gene3D" id="1.10.150.20">
    <property type="entry name" value="5' to 3' exonuclease, C-terminal subdomain"/>
    <property type="match status" value="1"/>
</dbReference>
<dbReference type="InterPro" id="IPR017961">
    <property type="entry name" value="DNA_pol_Y-fam_little_finger"/>
</dbReference>
<keyword evidence="11 15" id="KW-0239">DNA-directed DNA polymerase</keyword>
<keyword evidence="7 15" id="KW-0235">DNA replication</keyword>
<dbReference type="GO" id="GO:0009432">
    <property type="term" value="P:SOS response"/>
    <property type="evidence" value="ECO:0007669"/>
    <property type="project" value="TreeGrafter"/>
</dbReference>
<keyword evidence="3 15" id="KW-0515">Mutator protein</keyword>
<dbReference type="InterPro" id="IPR043128">
    <property type="entry name" value="Rev_trsase/Diguanyl_cyclase"/>
</dbReference>
<dbReference type="GO" id="GO:0006281">
    <property type="term" value="P:DNA repair"/>
    <property type="evidence" value="ECO:0007669"/>
    <property type="project" value="UniProtKB-UniRule"/>
</dbReference>
<keyword evidence="13 15" id="KW-0234">DNA repair</keyword>
<evidence type="ECO:0000256" key="6">
    <source>
        <dbReference type="ARBA" id="ARBA00022695"/>
    </source>
</evidence>
<dbReference type="InterPro" id="IPR043502">
    <property type="entry name" value="DNA/RNA_pol_sf"/>
</dbReference>
<accession>A0A0S4KTI2</accession>
<dbReference type="Pfam" id="PF00817">
    <property type="entry name" value="IMS"/>
    <property type="match status" value="1"/>
</dbReference>
<dbReference type="OrthoDB" id="9808813at2"/>
<dbReference type="PANTHER" id="PTHR11076:SF33">
    <property type="entry name" value="DNA POLYMERASE KAPPA"/>
    <property type="match status" value="1"/>
</dbReference>
<evidence type="ECO:0000256" key="1">
    <source>
        <dbReference type="ARBA" id="ARBA00004496"/>
    </source>
</evidence>
<dbReference type="Proteomes" id="UP000066284">
    <property type="component" value="Chromosome 1"/>
</dbReference>
<keyword evidence="6 15" id="KW-0548">Nucleotidyltransferase</keyword>